<name>A0A0C4E0U4_MAGP6</name>
<dbReference type="PANTHER" id="PTHR33840:SF16">
    <property type="entry name" value="DUF2235 DOMAIN-CONTAINING PROTEIN"/>
    <property type="match status" value="1"/>
</dbReference>
<gene>
    <name evidence="2" type="ORF">MAPG_05981</name>
</gene>
<evidence type="ECO:0000313" key="2">
    <source>
        <dbReference type="EMBL" id="KLU86975.1"/>
    </source>
</evidence>
<dbReference type="Proteomes" id="UP000011715">
    <property type="component" value="Unassembled WGS sequence"/>
</dbReference>
<accession>A0A0C4E0U4</accession>
<proteinExistence type="predicted"/>
<dbReference type="eggNOG" id="ENOG502RJ8A">
    <property type="taxonomic scope" value="Eukaryota"/>
</dbReference>
<dbReference type="VEuPathDB" id="FungiDB:MAPG_05981"/>
<dbReference type="PANTHER" id="PTHR33840">
    <property type="match status" value="1"/>
</dbReference>
<reference evidence="2" key="1">
    <citation type="submission" date="2010-05" db="EMBL/GenBank/DDBJ databases">
        <title>The Genome Sequence of Magnaporthe poae strain ATCC 64411.</title>
        <authorList>
            <consortium name="The Broad Institute Genome Sequencing Platform"/>
            <consortium name="Broad Institute Genome Sequencing Center for Infectious Disease"/>
            <person name="Ma L.-J."/>
            <person name="Dead R."/>
            <person name="Young S."/>
            <person name="Zeng Q."/>
            <person name="Koehrsen M."/>
            <person name="Alvarado L."/>
            <person name="Berlin A."/>
            <person name="Chapman S.B."/>
            <person name="Chen Z."/>
            <person name="Freedman E."/>
            <person name="Gellesch M."/>
            <person name="Goldberg J."/>
            <person name="Griggs A."/>
            <person name="Gujja S."/>
            <person name="Heilman E.R."/>
            <person name="Heiman D."/>
            <person name="Hepburn T."/>
            <person name="Howarth C."/>
            <person name="Jen D."/>
            <person name="Larson L."/>
            <person name="Mehta T."/>
            <person name="Neiman D."/>
            <person name="Pearson M."/>
            <person name="Roberts A."/>
            <person name="Saif S."/>
            <person name="Shea T."/>
            <person name="Shenoy N."/>
            <person name="Sisk P."/>
            <person name="Stolte C."/>
            <person name="Sykes S."/>
            <person name="Walk T."/>
            <person name="White J."/>
            <person name="Yandava C."/>
            <person name="Haas B."/>
            <person name="Nusbaum C."/>
            <person name="Birren B."/>
        </authorList>
    </citation>
    <scope>NUCLEOTIDE SEQUENCE</scope>
    <source>
        <strain evidence="2">ATCC 64411</strain>
    </source>
</reference>
<sequence>MENMIPIVLLCDGTWCGRETGTQTNVYRLAELVGLGVTNPNSEDEYVLLRPEIKVRYRHGVGLNSGFLDYLFNGVTAMDIAQECTACYKFIVDHYDAADHEVWMFGLSRGAYTVRCVAGMINNCGIVRRQASEEQTRLLCEEVYRIYRSKLTVNEPHSAQSADFRRRKSWPLIGDEAPGEAARRPPVTFMGLWDTVGSLGIPTLTGGVGLDWPKFYDDKVSSVVDRVHHFVSLHDRFYIFQPCLARRSHRTHGGRQPRPVHEEWLPGVHYDLGRQRFRFFRMGASFIEGLLARWEFATKVIEPNEVLADFAFLKMLNSIQAAQSADPTAMVIPSARLDTEMQLRRESIASGNASRGDGDVYARITQYGPWGQFFWDLGRLRRAEDRKTPAIWSLFFALRPRFIPADNADVYDYTVMDEDVEIPGVVGIFGDISVERYPSKTRQSWMSRM</sequence>
<dbReference type="EMBL" id="ADBL01001432">
    <property type="status" value="NOT_ANNOTATED_CDS"/>
    <property type="molecule type" value="Genomic_DNA"/>
</dbReference>
<dbReference type="OMA" id="CQRWKGL"/>
<dbReference type="OrthoDB" id="59699at2759"/>
<dbReference type="STRING" id="644358.A0A0C4E0U4"/>
<keyword evidence="4" id="KW-1185">Reference proteome</keyword>
<organism evidence="3 4">
    <name type="scientific">Magnaporthiopsis poae (strain ATCC 64411 / 73-15)</name>
    <name type="common">Kentucky bluegrass fungus</name>
    <name type="synonym">Magnaporthe poae</name>
    <dbReference type="NCBI Taxonomy" id="644358"/>
    <lineage>
        <taxon>Eukaryota</taxon>
        <taxon>Fungi</taxon>
        <taxon>Dikarya</taxon>
        <taxon>Ascomycota</taxon>
        <taxon>Pezizomycotina</taxon>
        <taxon>Sordariomycetes</taxon>
        <taxon>Sordariomycetidae</taxon>
        <taxon>Magnaporthales</taxon>
        <taxon>Magnaporthaceae</taxon>
        <taxon>Magnaporthiopsis</taxon>
    </lineage>
</organism>
<dbReference type="Pfam" id="PF09994">
    <property type="entry name" value="T6SS_Tle1-like_cat"/>
    <property type="match status" value="1"/>
</dbReference>
<evidence type="ECO:0000259" key="1">
    <source>
        <dbReference type="Pfam" id="PF09994"/>
    </source>
</evidence>
<reference evidence="4" key="2">
    <citation type="submission" date="2010-05" db="EMBL/GenBank/DDBJ databases">
        <title>The genome sequence of Magnaporthe poae strain ATCC 64411.</title>
        <authorList>
            <person name="Ma L.-J."/>
            <person name="Dead R."/>
            <person name="Young S."/>
            <person name="Zeng Q."/>
            <person name="Koehrsen M."/>
            <person name="Alvarado L."/>
            <person name="Berlin A."/>
            <person name="Chapman S.B."/>
            <person name="Chen Z."/>
            <person name="Freedman E."/>
            <person name="Gellesch M."/>
            <person name="Goldberg J."/>
            <person name="Griggs A."/>
            <person name="Gujja S."/>
            <person name="Heilman E.R."/>
            <person name="Heiman D."/>
            <person name="Hepburn T."/>
            <person name="Howarth C."/>
            <person name="Jen D."/>
            <person name="Larson L."/>
            <person name="Mehta T."/>
            <person name="Neiman D."/>
            <person name="Pearson M."/>
            <person name="Roberts A."/>
            <person name="Saif S."/>
            <person name="Shea T."/>
            <person name="Shenoy N."/>
            <person name="Sisk P."/>
            <person name="Stolte C."/>
            <person name="Sykes S."/>
            <person name="Walk T."/>
            <person name="White J."/>
            <person name="Yandava C."/>
            <person name="Haas B."/>
            <person name="Nusbaum C."/>
            <person name="Birren B."/>
        </authorList>
    </citation>
    <scope>NUCLEOTIDE SEQUENCE [LARGE SCALE GENOMIC DNA]</scope>
    <source>
        <strain evidence="4">ATCC 64411 / 73-15</strain>
    </source>
</reference>
<feature type="domain" description="T6SS Phospholipase effector Tle1-like catalytic" evidence="1">
    <location>
        <begin position="7"/>
        <end position="273"/>
    </location>
</feature>
<reference evidence="3" key="5">
    <citation type="submission" date="2015-06" db="UniProtKB">
        <authorList>
            <consortium name="EnsemblFungi"/>
        </authorList>
    </citation>
    <scope>IDENTIFICATION</scope>
    <source>
        <strain evidence="3">ATCC 64411</strain>
    </source>
</reference>
<dbReference type="AlphaFoldDB" id="A0A0C4E0U4"/>
<reference evidence="2" key="3">
    <citation type="submission" date="2011-03" db="EMBL/GenBank/DDBJ databases">
        <title>Annotation of Magnaporthe poae ATCC 64411.</title>
        <authorList>
            <person name="Ma L.-J."/>
            <person name="Dead R."/>
            <person name="Young S.K."/>
            <person name="Zeng Q."/>
            <person name="Gargeya S."/>
            <person name="Fitzgerald M."/>
            <person name="Haas B."/>
            <person name="Abouelleil A."/>
            <person name="Alvarado L."/>
            <person name="Arachchi H.M."/>
            <person name="Berlin A."/>
            <person name="Brown A."/>
            <person name="Chapman S.B."/>
            <person name="Chen Z."/>
            <person name="Dunbar C."/>
            <person name="Freedman E."/>
            <person name="Gearin G."/>
            <person name="Gellesch M."/>
            <person name="Goldberg J."/>
            <person name="Griggs A."/>
            <person name="Gujja S."/>
            <person name="Heiman D."/>
            <person name="Howarth C."/>
            <person name="Larson L."/>
            <person name="Lui A."/>
            <person name="MacDonald P.J.P."/>
            <person name="Mehta T."/>
            <person name="Montmayeur A."/>
            <person name="Murphy C."/>
            <person name="Neiman D."/>
            <person name="Pearson M."/>
            <person name="Priest M."/>
            <person name="Roberts A."/>
            <person name="Saif S."/>
            <person name="Shea T."/>
            <person name="Shenoy N."/>
            <person name="Sisk P."/>
            <person name="Stolte C."/>
            <person name="Sykes S."/>
            <person name="Yandava C."/>
            <person name="Wortman J."/>
            <person name="Nusbaum C."/>
            <person name="Birren B."/>
        </authorList>
    </citation>
    <scope>NUCLEOTIDE SEQUENCE</scope>
    <source>
        <strain evidence="2">ATCC 64411</strain>
    </source>
</reference>
<evidence type="ECO:0000313" key="3">
    <source>
        <dbReference type="EnsemblFungi" id="MAPG_05981T0"/>
    </source>
</evidence>
<dbReference type="EMBL" id="GL876970">
    <property type="protein sequence ID" value="KLU86975.1"/>
    <property type="molecule type" value="Genomic_DNA"/>
</dbReference>
<dbReference type="EnsemblFungi" id="MAPG_05981T0">
    <property type="protein sequence ID" value="MAPG_05981T0"/>
    <property type="gene ID" value="MAPG_05981"/>
</dbReference>
<reference evidence="3" key="4">
    <citation type="journal article" date="2015" name="G3 (Bethesda)">
        <title>Genome sequences of three phytopathogenic species of the Magnaporthaceae family of fungi.</title>
        <authorList>
            <person name="Okagaki L.H."/>
            <person name="Nunes C.C."/>
            <person name="Sailsbery J."/>
            <person name="Clay B."/>
            <person name="Brown D."/>
            <person name="John T."/>
            <person name="Oh Y."/>
            <person name="Young N."/>
            <person name="Fitzgerald M."/>
            <person name="Haas B.J."/>
            <person name="Zeng Q."/>
            <person name="Young S."/>
            <person name="Adiconis X."/>
            <person name="Fan L."/>
            <person name="Levin J.Z."/>
            <person name="Mitchell T.K."/>
            <person name="Okubara P.A."/>
            <person name="Farman M.L."/>
            <person name="Kohn L.M."/>
            <person name="Birren B."/>
            <person name="Ma L.-J."/>
            <person name="Dean R.A."/>
        </authorList>
    </citation>
    <scope>NUCLEOTIDE SEQUENCE</scope>
    <source>
        <strain evidence="3">ATCC 64411 / 73-15</strain>
    </source>
</reference>
<protein>
    <recommendedName>
        <fullName evidence="1">T6SS Phospholipase effector Tle1-like catalytic domain-containing protein</fullName>
    </recommendedName>
</protein>
<evidence type="ECO:0000313" key="4">
    <source>
        <dbReference type="Proteomes" id="UP000011715"/>
    </source>
</evidence>
<dbReference type="InterPro" id="IPR018712">
    <property type="entry name" value="Tle1-like_cat"/>
</dbReference>